<keyword evidence="4" id="KW-1185">Reference proteome</keyword>
<keyword evidence="2" id="KW-0282">Flagellum</keyword>
<dbReference type="OrthoDB" id="137350at2157"/>
<dbReference type="AlphaFoldDB" id="A0A660HPT3"/>
<evidence type="ECO:0000313" key="2">
    <source>
        <dbReference type="EMBL" id="AYK14254.1"/>
    </source>
</evidence>
<evidence type="ECO:0000256" key="1">
    <source>
        <dbReference type="SAM" id="Phobius"/>
    </source>
</evidence>
<keyword evidence="1" id="KW-0812">Transmembrane</keyword>
<gene>
    <name evidence="2" type="ORF">AOB57_002725</name>
    <name evidence="3" type="ORF">GX302_09035</name>
</gene>
<reference evidence="2 4" key="1">
    <citation type="journal article" date="2016" name="Int. J. Syst. Evol. Microbiol.">
        <title>Methanosarcina flavescens sp. nov., a methanogenic archaeon isolated from a full-scale anaerobic digester.</title>
        <authorList>
            <person name="Kern T."/>
            <person name="Fischer M.A."/>
            <person name="Deppenmeier U."/>
            <person name="Schmitz R.A."/>
            <person name="Rother M."/>
        </authorList>
    </citation>
    <scope>NUCLEOTIDE SEQUENCE [LARGE SCALE GENOMIC DNA]</scope>
    <source>
        <strain evidence="2 4">E03.2</strain>
    </source>
</reference>
<dbReference type="KEGG" id="mfz:AOB57_002725"/>
<reference evidence="3 5" key="3">
    <citation type="journal article" date="2020" name="Biotechnol. Biofuels">
        <title>New insights from the biogas microbiome by comprehensive genome-resolved metagenomics of nearly 1600 species originating from multiple anaerobic digesters.</title>
        <authorList>
            <person name="Campanaro S."/>
            <person name="Treu L."/>
            <person name="Rodriguez-R L.M."/>
            <person name="Kovalovszki A."/>
            <person name="Ziels R.M."/>
            <person name="Maus I."/>
            <person name="Zhu X."/>
            <person name="Kougias P.G."/>
            <person name="Basile A."/>
            <person name="Luo G."/>
            <person name="Schluter A."/>
            <person name="Konstantinidis K.T."/>
            <person name="Angelidaki I."/>
        </authorList>
    </citation>
    <scope>NUCLEOTIDE SEQUENCE [LARGE SCALE GENOMIC DNA]</scope>
    <source>
        <strain evidence="3">AS22ysBPME_46</strain>
    </source>
</reference>
<keyword evidence="1" id="KW-1133">Transmembrane helix</keyword>
<evidence type="ECO:0000313" key="4">
    <source>
        <dbReference type="Proteomes" id="UP000053087"/>
    </source>
</evidence>
<proteinExistence type="predicted"/>
<name>A0A660HPT3_9EURY</name>
<evidence type="ECO:0000313" key="5">
    <source>
        <dbReference type="Proteomes" id="UP000585579"/>
    </source>
</evidence>
<feature type="transmembrane region" description="Helical" evidence="1">
    <location>
        <begin position="21"/>
        <end position="39"/>
    </location>
</feature>
<dbReference type="GO" id="GO:0005198">
    <property type="term" value="F:structural molecule activity"/>
    <property type="evidence" value="ECO:0007669"/>
    <property type="project" value="InterPro"/>
</dbReference>
<reference evidence="2" key="2">
    <citation type="submission" date="2018-10" db="EMBL/GenBank/DDBJ databases">
        <authorList>
            <person name="Fischer M.A."/>
            <person name="Kern T."/>
            <person name="Deppenmeier U."/>
            <person name="Schmitz R.A."/>
            <person name="Rother M."/>
        </authorList>
    </citation>
    <scope>NUCLEOTIDE SEQUENCE</scope>
    <source>
        <strain evidence="2">E03.2</strain>
    </source>
</reference>
<dbReference type="Proteomes" id="UP000585579">
    <property type="component" value="Unassembled WGS sequence"/>
</dbReference>
<keyword evidence="2" id="KW-0966">Cell projection</keyword>
<dbReference type="EMBL" id="CP032683">
    <property type="protein sequence ID" value="AYK14254.1"/>
    <property type="molecule type" value="Genomic_DNA"/>
</dbReference>
<accession>A0A660HPT3</accession>
<dbReference type="EMBL" id="JAAYQL010000053">
    <property type="protein sequence ID" value="NLK32950.1"/>
    <property type="molecule type" value="Genomic_DNA"/>
</dbReference>
<keyword evidence="2" id="KW-0969">Cilium</keyword>
<dbReference type="InterPro" id="IPR002774">
    <property type="entry name" value="Flagellin_arc-type"/>
</dbReference>
<dbReference type="RefSeq" id="WP_054298531.1">
    <property type="nucleotide sequence ID" value="NZ_CP032683.1"/>
</dbReference>
<dbReference type="GO" id="GO:0097588">
    <property type="term" value="P:archaeal or bacterial-type flagellum-dependent cell motility"/>
    <property type="evidence" value="ECO:0007669"/>
    <property type="project" value="InterPro"/>
</dbReference>
<dbReference type="Proteomes" id="UP000053087">
    <property type="component" value="Chromosome"/>
</dbReference>
<protein>
    <submittedName>
        <fullName evidence="2">Flagellin</fullName>
    </submittedName>
</protein>
<keyword evidence="1" id="KW-0472">Membrane</keyword>
<dbReference type="Pfam" id="PF01917">
    <property type="entry name" value="Flagellin_arch-type"/>
    <property type="match status" value="1"/>
</dbReference>
<dbReference type="GeneID" id="53687004"/>
<organism evidence="2 4">
    <name type="scientific">Methanosarcina flavescens</name>
    <dbReference type="NCBI Taxonomy" id="1715806"/>
    <lineage>
        <taxon>Archaea</taxon>
        <taxon>Methanobacteriati</taxon>
        <taxon>Methanobacteriota</taxon>
        <taxon>Stenosarchaea group</taxon>
        <taxon>Methanomicrobia</taxon>
        <taxon>Methanosarcinales</taxon>
        <taxon>Methanosarcinaceae</taxon>
        <taxon>Methanosarcina</taxon>
    </lineage>
</organism>
<evidence type="ECO:0000313" key="3">
    <source>
        <dbReference type="EMBL" id="NLK32950.1"/>
    </source>
</evidence>
<sequence>MKGISSIFKKGEIAFTALESAIVMTAFLVIAVVFSYVIVGAEHSTFETVTTNEVVERSGPSIELAGSVIAKASDSKVNNIILTLQLAKDQPPVNMGVDSSQGLMIISYLDRVTYVASTNWTKNFVGENDGDELLEQYEKVEINITAPANSTLQSTEAGDVVNSEFRLEIKPETGEVIPVSSTIPAQIDTVMSLKHTSMD</sequence>